<dbReference type="EMBL" id="JADQTO010000002">
    <property type="protein sequence ID" value="MBG0560501.1"/>
    <property type="molecule type" value="Genomic_DNA"/>
</dbReference>
<keyword evidence="2" id="KW-1185">Reference proteome</keyword>
<dbReference type="RefSeq" id="WP_196412322.1">
    <property type="nucleotide sequence ID" value="NZ_JADQTO010000002.1"/>
</dbReference>
<dbReference type="InterPro" id="IPR013783">
    <property type="entry name" value="Ig-like_fold"/>
</dbReference>
<comment type="caution">
    <text evidence="1">The sequence shown here is derived from an EMBL/GenBank/DDBJ whole genome shotgun (WGS) entry which is preliminary data.</text>
</comment>
<dbReference type="Pfam" id="PF17957">
    <property type="entry name" value="Big_7"/>
    <property type="match status" value="1"/>
</dbReference>
<evidence type="ECO:0000313" key="2">
    <source>
        <dbReference type="Proteomes" id="UP000598146"/>
    </source>
</evidence>
<organism evidence="1 2">
    <name type="scientific">Actinoplanes aureus</name>
    <dbReference type="NCBI Taxonomy" id="2792083"/>
    <lineage>
        <taxon>Bacteria</taxon>
        <taxon>Bacillati</taxon>
        <taxon>Actinomycetota</taxon>
        <taxon>Actinomycetes</taxon>
        <taxon>Micromonosporales</taxon>
        <taxon>Micromonosporaceae</taxon>
        <taxon>Actinoplanes</taxon>
    </lineage>
</organism>
<protein>
    <submittedName>
        <fullName evidence="1">Uncharacterized protein</fullName>
    </submittedName>
</protein>
<name>A0A931C5G9_9ACTN</name>
<accession>A0A931C5G9</accession>
<dbReference type="AlphaFoldDB" id="A0A931C5G9"/>
<evidence type="ECO:0000313" key="1">
    <source>
        <dbReference type="EMBL" id="MBG0560501.1"/>
    </source>
</evidence>
<sequence length="125" mass="13614">MTPAASARVRGTFTSTLGGVTGNIREYTRTAITHNQGPTVSITKAPRNKAKVKGTVKVYVKAADAAGVARVELVVNGKVVSKDVKAGYVLSVNTAKRKKRMKVQVRAYDKLGNVTYTTIRTWYRK</sequence>
<dbReference type="Gene3D" id="2.60.40.10">
    <property type="entry name" value="Immunoglobulins"/>
    <property type="match status" value="1"/>
</dbReference>
<dbReference type="Proteomes" id="UP000598146">
    <property type="component" value="Unassembled WGS sequence"/>
</dbReference>
<dbReference type="GO" id="GO:0005975">
    <property type="term" value="P:carbohydrate metabolic process"/>
    <property type="evidence" value="ECO:0007669"/>
    <property type="project" value="UniProtKB-ARBA"/>
</dbReference>
<proteinExistence type="predicted"/>
<reference evidence="1" key="1">
    <citation type="submission" date="2020-11" db="EMBL/GenBank/DDBJ databases">
        <title>Isolation and identification of active actinomycetes.</title>
        <authorList>
            <person name="Sun X."/>
        </authorList>
    </citation>
    <scope>NUCLEOTIDE SEQUENCE</scope>
    <source>
        <strain evidence="1">NEAU-A11</strain>
    </source>
</reference>
<gene>
    <name evidence="1" type="ORF">I4J89_03340</name>
</gene>